<evidence type="ECO:0000256" key="4">
    <source>
        <dbReference type="ARBA" id="ARBA00022490"/>
    </source>
</evidence>
<dbReference type="GO" id="GO:0046872">
    <property type="term" value="F:metal ion binding"/>
    <property type="evidence" value="ECO:0007669"/>
    <property type="project" value="UniProtKB-KW"/>
</dbReference>
<keyword evidence="4" id="KW-0963">Cytoplasm</keyword>
<evidence type="ECO:0000256" key="8">
    <source>
        <dbReference type="ARBA" id="ARBA00029656"/>
    </source>
</evidence>
<dbReference type="InterPro" id="IPR052083">
    <property type="entry name" value="Aminoacylase-1_M20A"/>
</dbReference>
<feature type="binding site" evidence="10">
    <location>
        <position position="113"/>
    </location>
    <ligand>
        <name>Zn(2+)</name>
        <dbReference type="ChEBI" id="CHEBI:29105"/>
        <label>1</label>
    </ligand>
</feature>
<protein>
    <recommendedName>
        <fullName evidence="3">N-acyl-aliphatic-L-amino acid amidohydrolase</fullName>
        <ecNumber evidence="3">3.5.1.14</ecNumber>
    </recommendedName>
    <alternativeName>
        <fullName evidence="8">N-acyl-L-amino-acid amidohydrolase</fullName>
    </alternativeName>
</protein>
<keyword evidence="13" id="KW-1185">Reference proteome</keyword>
<dbReference type="GO" id="GO:0006520">
    <property type="term" value="P:amino acid metabolic process"/>
    <property type="evidence" value="ECO:0007669"/>
    <property type="project" value="InterPro"/>
</dbReference>
<gene>
    <name evidence="12" type="ORF">AYI69_g2173</name>
</gene>
<evidence type="ECO:0000256" key="2">
    <source>
        <dbReference type="ARBA" id="ARBA00006247"/>
    </source>
</evidence>
<feature type="binding site" evidence="10">
    <location>
        <position position="175"/>
    </location>
    <ligand>
        <name>Zn(2+)</name>
        <dbReference type="ChEBI" id="CHEBI:29105"/>
        <label>1</label>
    </ligand>
</feature>
<dbReference type="Gene3D" id="3.30.70.360">
    <property type="match status" value="1"/>
</dbReference>
<dbReference type="AlphaFoldDB" id="A0A1R1YNP6"/>
<feature type="active site" description="Proton acceptor" evidence="9">
    <location>
        <position position="147"/>
    </location>
</feature>
<comment type="subcellular location">
    <subcellularLocation>
        <location evidence="1">Cytoplasm</location>
    </subcellularLocation>
</comment>
<dbReference type="Pfam" id="PF01546">
    <property type="entry name" value="Peptidase_M20"/>
    <property type="match status" value="1"/>
</dbReference>
<feature type="binding site" evidence="10">
    <location>
        <position position="375"/>
    </location>
    <ligand>
        <name>Zn(2+)</name>
        <dbReference type="ChEBI" id="CHEBI:29105"/>
        <label>2</label>
    </ligand>
</feature>
<feature type="binding site" evidence="10">
    <location>
        <position position="113"/>
    </location>
    <ligand>
        <name>Zn(2+)</name>
        <dbReference type="ChEBI" id="CHEBI:29105"/>
        <label>2</label>
    </ligand>
</feature>
<comment type="similarity">
    <text evidence="2">Belongs to the peptidase M20A family.</text>
</comment>
<evidence type="ECO:0000256" key="9">
    <source>
        <dbReference type="PIRSR" id="PIRSR036696-1"/>
    </source>
</evidence>
<dbReference type="PROSITE" id="PS00758">
    <property type="entry name" value="ARGE_DAPE_CPG2_1"/>
    <property type="match status" value="1"/>
</dbReference>
<dbReference type="EMBL" id="LSSM01000618">
    <property type="protein sequence ID" value="OMJ28356.1"/>
    <property type="molecule type" value="Genomic_DNA"/>
</dbReference>
<dbReference type="Pfam" id="PF07687">
    <property type="entry name" value="M20_dimer"/>
    <property type="match status" value="1"/>
</dbReference>
<accession>A0A1R1YNP6</accession>
<reference evidence="13" key="1">
    <citation type="submission" date="2017-01" db="EMBL/GenBank/DDBJ databases">
        <authorList>
            <person name="Wang Y."/>
            <person name="White M."/>
            <person name="Kvist S."/>
            <person name="Moncalvo J.-M."/>
        </authorList>
    </citation>
    <scope>NUCLEOTIDE SEQUENCE [LARGE SCALE GENOMIC DNA]</scope>
    <source>
        <strain evidence="13">ID-206-W2</strain>
    </source>
</reference>
<organism evidence="12 13">
    <name type="scientific">Smittium culicis</name>
    <dbReference type="NCBI Taxonomy" id="133412"/>
    <lineage>
        <taxon>Eukaryota</taxon>
        <taxon>Fungi</taxon>
        <taxon>Fungi incertae sedis</taxon>
        <taxon>Zoopagomycota</taxon>
        <taxon>Kickxellomycotina</taxon>
        <taxon>Harpellomycetes</taxon>
        <taxon>Harpellales</taxon>
        <taxon>Legeriomycetaceae</taxon>
        <taxon>Smittium</taxon>
    </lineage>
</organism>
<evidence type="ECO:0000256" key="5">
    <source>
        <dbReference type="ARBA" id="ARBA00022723"/>
    </source>
</evidence>
<evidence type="ECO:0000313" key="12">
    <source>
        <dbReference type="EMBL" id="OMJ28356.1"/>
    </source>
</evidence>
<dbReference type="InterPro" id="IPR002933">
    <property type="entry name" value="Peptidase_M20"/>
</dbReference>
<feature type="binding site" evidence="10">
    <location>
        <position position="76"/>
    </location>
    <ligand>
        <name>Zn(2+)</name>
        <dbReference type="ChEBI" id="CHEBI:29105"/>
        <label>1</label>
    </ligand>
</feature>
<dbReference type="SUPFAM" id="SSF55031">
    <property type="entry name" value="Bacterial exopeptidase dimerisation domain"/>
    <property type="match status" value="1"/>
</dbReference>
<keyword evidence="6" id="KW-0378">Hydrolase</keyword>
<evidence type="ECO:0000256" key="7">
    <source>
        <dbReference type="ARBA" id="ARBA00022833"/>
    </source>
</evidence>
<feature type="domain" description="Peptidase M20 dimerisation" evidence="11">
    <location>
        <begin position="188"/>
        <end position="302"/>
    </location>
</feature>
<sequence>MAMNEPSSVSRFRQYLKINTMQPKPDYAKCADFLIDQAKEIGLEYSILECVEGKPFVIMKLEGSDSSAKSILLSSHTDVVPVFEERWTHPPFGAERVLMENGDYKIYARGAQDMKNTGSMYLEAMRNIKASGKKLKRNVYIIFSPDEEIGSIDGVNKFIETQEFSDMNIGFDLDEGGGLPAPFSAVFYAERTNCQLKFTAHGNTGHGSQFIEGTAIEKLLPVINAMMERRAKEKAVMDSFEEASRLLRSGEVTSINLTQLEGGKQPNVVPATFSAMFDIRVSPNVDLAEFKKFVSDLAAENGVELEFNRPHETTSKTPLDRSNIFIDTFFKSLDQQNFAYKPVVLPANTDARFIRQKGIPAFGFNPMQNTPILAHNHDEFIFESEYIKGIPIYTQLIQDLANC</sequence>
<dbReference type="OrthoDB" id="3064516at2759"/>
<dbReference type="EC" id="3.5.1.14" evidence="3"/>
<evidence type="ECO:0000256" key="3">
    <source>
        <dbReference type="ARBA" id="ARBA00011913"/>
    </source>
</evidence>
<evidence type="ECO:0000256" key="6">
    <source>
        <dbReference type="ARBA" id="ARBA00022801"/>
    </source>
</evidence>
<dbReference type="NCBIfam" id="TIGR01880">
    <property type="entry name" value="Ac-peptdase-euk"/>
    <property type="match status" value="1"/>
</dbReference>
<dbReference type="PANTHER" id="PTHR45892:SF1">
    <property type="entry name" value="AMINOACYLASE-1"/>
    <property type="match status" value="1"/>
</dbReference>
<dbReference type="PANTHER" id="PTHR45892">
    <property type="entry name" value="AMINOACYLASE-1"/>
    <property type="match status" value="1"/>
</dbReference>
<dbReference type="InterPro" id="IPR011650">
    <property type="entry name" value="Peptidase_M20_dimer"/>
</dbReference>
<comment type="caution">
    <text evidence="12">The sequence shown here is derived from an EMBL/GenBank/DDBJ whole genome shotgun (WGS) entry which is preliminary data.</text>
</comment>
<dbReference type="InterPro" id="IPR001261">
    <property type="entry name" value="ArgE/DapE_CS"/>
</dbReference>
<proteinExistence type="inferred from homology"/>
<dbReference type="InterPro" id="IPR036264">
    <property type="entry name" value="Bact_exopeptidase_dim_dom"/>
</dbReference>
<comment type="cofactor">
    <cofactor evidence="10">
        <name>Zn(2+)</name>
        <dbReference type="ChEBI" id="CHEBI:29105"/>
    </cofactor>
    <text evidence="10">Binds 2 Zn(2+) ions per subunit.</text>
</comment>
<dbReference type="Gene3D" id="3.40.630.10">
    <property type="entry name" value="Zn peptidases"/>
    <property type="match status" value="1"/>
</dbReference>
<keyword evidence="7 10" id="KW-0862">Zinc</keyword>
<evidence type="ECO:0000259" key="11">
    <source>
        <dbReference type="Pfam" id="PF07687"/>
    </source>
</evidence>
<name>A0A1R1YNP6_9FUNG</name>
<dbReference type="SUPFAM" id="SSF53187">
    <property type="entry name" value="Zn-dependent exopeptidases"/>
    <property type="match status" value="1"/>
</dbReference>
<dbReference type="GO" id="GO:0004046">
    <property type="term" value="F:aminoacylase activity"/>
    <property type="evidence" value="ECO:0007669"/>
    <property type="project" value="UniProtKB-EC"/>
</dbReference>
<evidence type="ECO:0000256" key="10">
    <source>
        <dbReference type="PIRSR" id="PIRSR036696-2"/>
    </source>
</evidence>
<keyword evidence="5 10" id="KW-0479">Metal-binding</keyword>
<dbReference type="PIRSF" id="PIRSF036696">
    <property type="entry name" value="ACY-1"/>
    <property type="match status" value="1"/>
</dbReference>
<feature type="binding site" evidence="10">
    <location>
        <position position="148"/>
    </location>
    <ligand>
        <name>Zn(2+)</name>
        <dbReference type="ChEBI" id="CHEBI:29105"/>
        <label>2</label>
    </ligand>
</feature>
<feature type="active site" evidence="9">
    <location>
        <position position="78"/>
    </location>
</feature>
<dbReference type="GO" id="GO:0005737">
    <property type="term" value="C:cytoplasm"/>
    <property type="evidence" value="ECO:0007669"/>
    <property type="project" value="UniProtKB-SubCell"/>
</dbReference>
<evidence type="ECO:0000256" key="1">
    <source>
        <dbReference type="ARBA" id="ARBA00004496"/>
    </source>
</evidence>
<evidence type="ECO:0000313" key="13">
    <source>
        <dbReference type="Proteomes" id="UP000187429"/>
    </source>
</evidence>
<dbReference type="Gene3D" id="1.10.150.900">
    <property type="match status" value="1"/>
</dbReference>
<dbReference type="Proteomes" id="UP000187429">
    <property type="component" value="Unassembled WGS sequence"/>
</dbReference>
<dbReference type="InterPro" id="IPR010159">
    <property type="entry name" value="N-acyl_aa_amidohydrolase"/>
</dbReference>